<gene>
    <name evidence="1" type="ORF">B2J69_00425</name>
</gene>
<dbReference type="InterPro" id="IPR004375">
    <property type="entry name" value="NanQ/TabA/YiaL"/>
</dbReference>
<sequence>MIIGNLQNLSLAGLPAALRAILERDECRLAALQQREDGRFQPADAPWFCTIGPAQTEPAAQRHTEYHRQWADIQVVLNGNEVINASQQSLAQPGDEERKADLFIAAARALPITLRLGAGDFVLFMPGEPHQALCAAQRPETVRKAVFKIPLSLLEA</sequence>
<dbReference type="PANTHER" id="PTHR34986">
    <property type="entry name" value="EVOLVED BETA-GALACTOSIDASE SUBUNIT BETA"/>
    <property type="match status" value="1"/>
</dbReference>
<name>A0A1V9DQD1_9GAMM</name>
<dbReference type="OrthoDB" id="6196468at2"/>
<dbReference type="Proteomes" id="UP000192769">
    <property type="component" value="Unassembled WGS sequence"/>
</dbReference>
<dbReference type="Pfam" id="PF04074">
    <property type="entry name" value="DUF386"/>
    <property type="match status" value="1"/>
</dbReference>
<dbReference type="Gene3D" id="2.60.120.370">
    <property type="entry name" value="YhcH/YjgK/YiaL"/>
    <property type="match status" value="1"/>
</dbReference>
<dbReference type="AlphaFoldDB" id="A0A1V9DQD1"/>
<dbReference type="EMBL" id="MWUE01000003">
    <property type="protein sequence ID" value="OQP36073.1"/>
    <property type="molecule type" value="Genomic_DNA"/>
</dbReference>
<accession>A0A1V9DQD1</accession>
<dbReference type="GO" id="GO:0005829">
    <property type="term" value="C:cytosol"/>
    <property type="evidence" value="ECO:0007669"/>
    <property type="project" value="TreeGrafter"/>
</dbReference>
<keyword evidence="2" id="KW-1185">Reference proteome</keyword>
<evidence type="ECO:0000313" key="1">
    <source>
        <dbReference type="EMBL" id="OQP36073.1"/>
    </source>
</evidence>
<protein>
    <recommendedName>
        <fullName evidence="3">YhcH/YjgK/YiaL family protein</fullName>
    </recommendedName>
</protein>
<dbReference type="NCBIfam" id="TIGR00022">
    <property type="entry name" value="YhcH/YjgK/YiaL family protein"/>
    <property type="match status" value="1"/>
</dbReference>
<dbReference type="SUPFAM" id="SSF51197">
    <property type="entry name" value="Clavaminate synthase-like"/>
    <property type="match status" value="1"/>
</dbReference>
<evidence type="ECO:0008006" key="3">
    <source>
        <dbReference type="Google" id="ProtNLM"/>
    </source>
</evidence>
<dbReference type="RefSeq" id="WP_081134713.1">
    <property type="nucleotide sequence ID" value="NZ_MWUE01000003.1"/>
</dbReference>
<comment type="caution">
    <text evidence="1">The sequence shown here is derived from an EMBL/GenBank/DDBJ whole genome shotgun (WGS) entry which is preliminary data.</text>
</comment>
<organism evidence="1 2">
    <name type="scientific">Pantoea latae</name>
    <dbReference type="NCBI Taxonomy" id="1964541"/>
    <lineage>
        <taxon>Bacteria</taxon>
        <taxon>Pseudomonadati</taxon>
        <taxon>Pseudomonadota</taxon>
        <taxon>Gammaproteobacteria</taxon>
        <taxon>Enterobacterales</taxon>
        <taxon>Erwiniaceae</taxon>
        <taxon>Pantoea</taxon>
    </lineage>
</organism>
<proteinExistence type="predicted"/>
<dbReference type="PANTHER" id="PTHR34986:SF4">
    <property type="entry name" value="EVOLVED BETA-GALACTOSIDASE SUBUNIT BETA-RELATED"/>
    <property type="match status" value="1"/>
</dbReference>
<dbReference type="GO" id="GO:0044010">
    <property type="term" value="P:single-species biofilm formation"/>
    <property type="evidence" value="ECO:0007669"/>
    <property type="project" value="TreeGrafter"/>
</dbReference>
<reference evidence="1 2" key="1">
    <citation type="submission" date="2017-02" db="EMBL/GenBank/DDBJ databases">
        <title>Whole genome shotgun sequence of Pantoea agglomerans strain AS1 isolated from a cycad, Zamia floridana in Central Florida, USA.</title>
        <authorList>
            <person name="Lata P."/>
            <person name="Govindarajan S."/>
            <person name="Qi F."/>
            <person name="Li J.-L."/>
            <person name="Maurya S.K."/>
            <person name="Sahoo M.K."/>
        </authorList>
    </citation>
    <scope>NUCLEOTIDE SEQUENCE [LARGE SCALE GENOMIC DNA]</scope>
    <source>
        <strain evidence="1 2">AS1</strain>
    </source>
</reference>
<evidence type="ECO:0000313" key="2">
    <source>
        <dbReference type="Proteomes" id="UP000192769"/>
    </source>
</evidence>
<dbReference type="InterPro" id="IPR037012">
    <property type="entry name" value="NanQ/TabA/YiaL_sf"/>
</dbReference>